<proteinExistence type="inferred from homology"/>
<evidence type="ECO:0000256" key="4">
    <source>
        <dbReference type="PROSITE-ProRule" id="PRU00176"/>
    </source>
</evidence>
<gene>
    <name evidence="8" type="ORF">Mgra_00008972</name>
</gene>
<dbReference type="SMART" id="SM00360">
    <property type="entry name" value="RRM"/>
    <property type="match status" value="2"/>
</dbReference>
<comment type="subcellular location">
    <subcellularLocation>
        <location evidence="1">Nucleus</location>
    </subcellularLocation>
</comment>
<reference evidence="8" key="1">
    <citation type="journal article" date="2020" name="Ecol. Evol.">
        <title>Genome structure and content of the rice root-knot nematode (Meloidogyne graminicola).</title>
        <authorList>
            <person name="Phan N.T."/>
            <person name="Danchin E.G.J."/>
            <person name="Klopp C."/>
            <person name="Perfus-Barbeoch L."/>
            <person name="Kozlowski D.K."/>
            <person name="Koutsovoulos G.D."/>
            <person name="Lopez-Roques C."/>
            <person name="Bouchez O."/>
            <person name="Zahm M."/>
            <person name="Besnard G."/>
            <person name="Bellafiore S."/>
        </authorList>
    </citation>
    <scope>NUCLEOTIDE SEQUENCE</scope>
    <source>
        <strain evidence="8">VN-18</strain>
    </source>
</reference>
<dbReference type="GO" id="GO:0000785">
    <property type="term" value="C:chromatin"/>
    <property type="evidence" value="ECO:0007669"/>
    <property type="project" value="TreeGrafter"/>
</dbReference>
<dbReference type="OrthoDB" id="10067824at2759"/>
<comment type="similarity">
    <text evidence="2">Belongs to the akirin family.</text>
</comment>
<evidence type="ECO:0000256" key="1">
    <source>
        <dbReference type="ARBA" id="ARBA00004123"/>
    </source>
</evidence>
<protein>
    <recommendedName>
        <fullName evidence="7">RRM domain-containing protein</fullName>
    </recommendedName>
</protein>
<dbReference type="GO" id="GO:0045089">
    <property type="term" value="P:positive regulation of innate immune response"/>
    <property type="evidence" value="ECO:0007669"/>
    <property type="project" value="TreeGrafter"/>
</dbReference>
<evidence type="ECO:0000256" key="2">
    <source>
        <dbReference type="ARBA" id="ARBA00005625"/>
    </source>
</evidence>
<evidence type="ECO:0000256" key="3">
    <source>
        <dbReference type="ARBA" id="ARBA00023242"/>
    </source>
</evidence>
<evidence type="ECO:0000313" key="8">
    <source>
        <dbReference type="EMBL" id="KAF7630764.1"/>
    </source>
</evidence>
<dbReference type="PANTHER" id="PTHR13293:SF6">
    <property type="entry name" value="AKIRIN-RELATED"/>
    <property type="match status" value="1"/>
</dbReference>
<feature type="region of interest" description="Disordered" evidence="6">
    <location>
        <begin position="119"/>
        <end position="144"/>
    </location>
</feature>
<dbReference type="PROSITE" id="PS50102">
    <property type="entry name" value="RRM"/>
    <property type="match status" value="1"/>
</dbReference>
<dbReference type="AlphaFoldDB" id="A0A8S9ZEA0"/>
<keyword evidence="9" id="KW-1185">Reference proteome</keyword>
<feature type="coiled-coil region" evidence="5">
    <location>
        <begin position="478"/>
        <end position="542"/>
    </location>
</feature>
<dbReference type="InterPro" id="IPR035979">
    <property type="entry name" value="RBD_domain_sf"/>
</dbReference>
<dbReference type="InterPro" id="IPR024132">
    <property type="entry name" value="Akirin"/>
</dbReference>
<keyword evidence="4" id="KW-0694">RNA-binding</keyword>
<feature type="region of interest" description="Disordered" evidence="6">
    <location>
        <begin position="251"/>
        <end position="284"/>
    </location>
</feature>
<evidence type="ECO:0000256" key="6">
    <source>
        <dbReference type="SAM" id="MobiDB-lite"/>
    </source>
</evidence>
<evidence type="ECO:0000313" key="9">
    <source>
        <dbReference type="Proteomes" id="UP000605970"/>
    </source>
</evidence>
<dbReference type="InterPro" id="IPR012677">
    <property type="entry name" value="Nucleotide-bd_a/b_plait_sf"/>
</dbReference>
<name>A0A8S9ZEA0_9BILA</name>
<dbReference type="SUPFAM" id="SSF54928">
    <property type="entry name" value="RNA-binding domain, RBD"/>
    <property type="match status" value="1"/>
</dbReference>
<dbReference type="GO" id="GO:0003723">
    <property type="term" value="F:RNA binding"/>
    <property type="evidence" value="ECO:0007669"/>
    <property type="project" value="UniProtKB-UniRule"/>
</dbReference>
<dbReference type="GO" id="GO:0045944">
    <property type="term" value="P:positive regulation of transcription by RNA polymerase II"/>
    <property type="evidence" value="ECO:0007669"/>
    <property type="project" value="TreeGrafter"/>
</dbReference>
<comment type="caution">
    <text evidence="8">The sequence shown here is derived from an EMBL/GenBank/DDBJ whole genome shotgun (WGS) entry which is preliminary data.</text>
</comment>
<dbReference type="InterPro" id="IPR000504">
    <property type="entry name" value="RRM_dom"/>
</dbReference>
<accession>A0A8S9ZEA0</accession>
<dbReference type="InterPro" id="IPR012975">
    <property type="entry name" value="NOPS"/>
</dbReference>
<keyword evidence="3" id="KW-0539">Nucleus</keyword>
<organism evidence="8 9">
    <name type="scientific">Meloidogyne graminicola</name>
    <dbReference type="NCBI Taxonomy" id="189291"/>
    <lineage>
        <taxon>Eukaryota</taxon>
        <taxon>Metazoa</taxon>
        <taxon>Ecdysozoa</taxon>
        <taxon>Nematoda</taxon>
        <taxon>Chromadorea</taxon>
        <taxon>Rhabditida</taxon>
        <taxon>Tylenchina</taxon>
        <taxon>Tylenchomorpha</taxon>
        <taxon>Tylenchoidea</taxon>
        <taxon>Meloidogynidae</taxon>
        <taxon>Meloidogyninae</taxon>
        <taxon>Meloidogyne</taxon>
    </lineage>
</organism>
<feature type="compositionally biased region" description="Low complexity" evidence="6">
    <location>
        <begin position="127"/>
        <end position="136"/>
    </location>
</feature>
<dbReference type="GO" id="GO:0003712">
    <property type="term" value="F:transcription coregulator activity"/>
    <property type="evidence" value="ECO:0007669"/>
    <property type="project" value="TreeGrafter"/>
</dbReference>
<evidence type="ECO:0000256" key="5">
    <source>
        <dbReference type="SAM" id="Coils"/>
    </source>
</evidence>
<keyword evidence="5" id="KW-0175">Coiled coil</keyword>
<dbReference type="Pfam" id="PF00076">
    <property type="entry name" value="RRM_1"/>
    <property type="match status" value="1"/>
</dbReference>
<dbReference type="Gene3D" id="3.30.70.330">
    <property type="match status" value="2"/>
</dbReference>
<dbReference type="GO" id="GO:0005634">
    <property type="term" value="C:nucleus"/>
    <property type="evidence" value="ECO:0007669"/>
    <property type="project" value="UniProtKB-SubCell"/>
</dbReference>
<dbReference type="Pfam" id="PF08075">
    <property type="entry name" value="NOPS"/>
    <property type="match status" value="1"/>
</dbReference>
<sequence length="662" mass="75373">MTCGLAVKRPLDLGQDAFEMVDVKRARQGGASPKCSPFRPQMGILATSLNQSTSTQNQKPNGLSDITGSPFAEVTGRCQLSSNQLDSYLRAEIQHLKRRKLIPRRVNTAANSLELENSTANFRKANSPTSSISGSDSDTELNDPEKQRAAMLESLYEKPHFSLRQVKLICERLLKEQEIRLRFEYETILNKKLDEQHDQYVQFAKEQLEVNAAKMGDISCDLEGPPGRVIGGVHFNDLESDQHQQMIDSSYATRHDDPPPPIRRSGELGGRPGFPPPPKFSGAPFSEAELLEEQPKKKFTGRCRLFVGNLSTEFKEQDMKELFLPFGEISDTRAHAEAAKEALDTKMVKGRQIRVRFAVHGAAVKVKELSPAVSNELLYLTFSTFGDVERAVHIVDEKGRPTGEGIIEVIFGNCYYYIFLQFERKISAQDAVSQIRERVFLVTAHVFLKFNREREVGPRFATMNSFEYMYGRRWKELYEFENKRRIELEAELREQRRNLDADMELAYEDYKADMLREELQRRQEELERLDAARRQREERRQNFMNGPISDVDGWRTTREGPFGRQPPLPIPFAGAHNRLHGMNGHGQQNLGPEVRKLLQTLDPVMPPMMNNILGRVQNQRGGLPMPPGVTMPFPPPPLNVLDKKQPGGPMNLLDRNLGLNFH</sequence>
<dbReference type="Proteomes" id="UP000605970">
    <property type="component" value="Unassembled WGS sequence"/>
</dbReference>
<dbReference type="Gene3D" id="6.10.250.1170">
    <property type="match status" value="1"/>
</dbReference>
<dbReference type="EMBL" id="JABEBT010000131">
    <property type="protein sequence ID" value="KAF7630764.1"/>
    <property type="molecule type" value="Genomic_DNA"/>
</dbReference>
<evidence type="ECO:0000259" key="7">
    <source>
        <dbReference type="PROSITE" id="PS50102"/>
    </source>
</evidence>
<dbReference type="PANTHER" id="PTHR13293">
    <property type="entry name" value="AKIRIN-RELATED"/>
    <property type="match status" value="1"/>
</dbReference>
<feature type="domain" description="RRM" evidence="7">
    <location>
        <begin position="303"/>
        <end position="401"/>
    </location>
</feature>